<dbReference type="STRING" id="460265.Mnod_5493"/>
<dbReference type="GO" id="GO:0000902">
    <property type="term" value="P:cell morphogenesis"/>
    <property type="evidence" value="ECO:0007669"/>
    <property type="project" value="InterPro"/>
</dbReference>
<feature type="domain" description="Septum formation inhibitor MinC C-terminal" evidence="8">
    <location>
        <begin position="162"/>
        <end position="261"/>
    </location>
</feature>
<dbReference type="InterPro" id="IPR016098">
    <property type="entry name" value="CAP/MinC_C"/>
</dbReference>
<evidence type="ECO:0000256" key="7">
    <source>
        <dbReference type="SAM" id="MobiDB-lite"/>
    </source>
</evidence>
<name>B8IP19_METNO</name>
<dbReference type="GO" id="GO:1901891">
    <property type="term" value="P:regulation of cell septum assembly"/>
    <property type="evidence" value="ECO:0007669"/>
    <property type="project" value="InterPro"/>
</dbReference>
<dbReference type="PANTHER" id="PTHR34108:SF1">
    <property type="entry name" value="SEPTUM SITE-DETERMINING PROTEIN MINC"/>
    <property type="match status" value="1"/>
</dbReference>
<dbReference type="eggNOG" id="COG0850">
    <property type="taxonomic scope" value="Bacteria"/>
</dbReference>
<dbReference type="InterPro" id="IPR013033">
    <property type="entry name" value="MinC"/>
</dbReference>
<dbReference type="NCBIfam" id="TIGR01222">
    <property type="entry name" value="minC"/>
    <property type="match status" value="1"/>
</dbReference>
<sequence>MGLGNNSSSTVTSTSHTRPSLPLRGRSFRALVLAPERPLDDWFAQLDALVLRSPTLFAERPVILDVAGLAQPAPAPSAAGPEEQAGETGADPDATAPAEAATPDLSRLLAELDRRGIRIMGIEKADPGWTTPAMPPRLSGGRPAEMAPPPEPEKPKLSSLVLETPLRSGQTIYHPDGDVTVMGSVSSGAEILAGGSIHVYGALRGRAIAGAGGNRGARIYCRKFQPELLGIDGLFRTAETTDPGLRGKPVQVWLERDAIRMAALD</sequence>
<keyword evidence="4 6" id="KW-0131">Cell cycle</keyword>
<dbReference type="Gene3D" id="2.160.20.70">
    <property type="match status" value="1"/>
</dbReference>
<feature type="region of interest" description="Disordered" evidence="7">
    <location>
        <begin position="72"/>
        <end position="104"/>
    </location>
</feature>
<comment type="similarity">
    <text evidence="1 6">Belongs to the MinC family.</text>
</comment>
<organism evidence="9 10">
    <name type="scientific">Methylobacterium nodulans (strain LMG 21967 / CNCM I-2342 / ORS 2060)</name>
    <dbReference type="NCBI Taxonomy" id="460265"/>
    <lineage>
        <taxon>Bacteria</taxon>
        <taxon>Pseudomonadati</taxon>
        <taxon>Pseudomonadota</taxon>
        <taxon>Alphaproteobacteria</taxon>
        <taxon>Hyphomicrobiales</taxon>
        <taxon>Methylobacteriaceae</taxon>
        <taxon>Methylobacterium</taxon>
    </lineage>
</organism>
<feature type="region of interest" description="Disordered" evidence="7">
    <location>
        <begin position="126"/>
        <end position="156"/>
    </location>
</feature>
<dbReference type="HAMAP" id="MF_00267">
    <property type="entry name" value="MinC"/>
    <property type="match status" value="1"/>
</dbReference>
<dbReference type="AlphaFoldDB" id="B8IP19"/>
<evidence type="ECO:0000256" key="2">
    <source>
        <dbReference type="ARBA" id="ARBA00022618"/>
    </source>
</evidence>
<dbReference type="Proteomes" id="UP000008207">
    <property type="component" value="Chromosome"/>
</dbReference>
<keyword evidence="3 6" id="KW-0717">Septation</keyword>
<protein>
    <recommendedName>
        <fullName evidence="6">Probable septum site-determining protein MinC</fullName>
    </recommendedName>
</protein>
<evidence type="ECO:0000256" key="1">
    <source>
        <dbReference type="ARBA" id="ARBA00006291"/>
    </source>
</evidence>
<feature type="compositionally biased region" description="Low complexity" evidence="7">
    <location>
        <begin position="7"/>
        <end position="20"/>
    </location>
</feature>
<evidence type="ECO:0000259" key="8">
    <source>
        <dbReference type="Pfam" id="PF03775"/>
    </source>
</evidence>
<accession>B8IP19</accession>
<feature type="region of interest" description="Disordered" evidence="7">
    <location>
        <begin position="1"/>
        <end position="20"/>
    </location>
</feature>
<dbReference type="GO" id="GO:0000917">
    <property type="term" value="P:division septum assembly"/>
    <property type="evidence" value="ECO:0007669"/>
    <property type="project" value="UniProtKB-KW"/>
</dbReference>
<keyword evidence="2 6" id="KW-0132">Cell division</keyword>
<dbReference type="InterPro" id="IPR036145">
    <property type="entry name" value="MinC_C_sf"/>
</dbReference>
<evidence type="ECO:0000256" key="5">
    <source>
        <dbReference type="ARBA" id="ARBA00025606"/>
    </source>
</evidence>
<gene>
    <name evidence="6" type="primary">minC</name>
    <name evidence="9" type="ordered locus">Mnod_5493</name>
</gene>
<reference evidence="9 10" key="1">
    <citation type="submission" date="2009-01" db="EMBL/GenBank/DDBJ databases">
        <title>Complete sequence of chromosome of Methylobacterium nodulans ORS 2060.</title>
        <authorList>
            <consortium name="US DOE Joint Genome Institute"/>
            <person name="Lucas S."/>
            <person name="Copeland A."/>
            <person name="Lapidus A."/>
            <person name="Glavina del Rio T."/>
            <person name="Dalin E."/>
            <person name="Tice H."/>
            <person name="Bruce D."/>
            <person name="Goodwin L."/>
            <person name="Pitluck S."/>
            <person name="Sims D."/>
            <person name="Brettin T."/>
            <person name="Detter J.C."/>
            <person name="Han C."/>
            <person name="Larimer F."/>
            <person name="Land M."/>
            <person name="Hauser L."/>
            <person name="Kyrpides N."/>
            <person name="Ivanova N."/>
            <person name="Marx C.J."/>
            <person name="Richardson P."/>
        </authorList>
    </citation>
    <scope>NUCLEOTIDE SEQUENCE [LARGE SCALE GENOMIC DNA]</scope>
    <source>
        <strain evidence="10">LMG 21967 / CNCM I-2342 / ORS 2060</strain>
    </source>
</reference>
<dbReference type="EMBL" id="CP001349">
    <property type="protein sequence ID" value="ACL60337.1"/>
    <property type="molecule type" value="Genomic_DNA"/>
</dbReference>
<dbReference type="HOGENOM" id="CLU_067812_1_0_5"/>
<evidence type="ECO:0000313" key="10">
    <source>
        <dbReference type="Proteomes" id="UP000008207"/>
    </source>
</evidence>
<dbReference type="SUPFAM" id="SSF63848">
    <property type="entry name" value="Cell-division inhibitor MinC, C-terminal domain"/>
    <property type="match status" value="1"/>
</dbReference>
<evidence type="ECO:0000256" key="3">
    <source>
        <dbReference type="ARBA" id="ARBA00023210"/>
    </source>
</evidence>
<dbReference type="Gene3D" id="3.30.70.260">
    <property type="match status" value="1"/>
</dbReference>
<keyword evidence="10" id="KW-1185">Reference proteome</keyword>
<evidence type="ECO:0000313" key="9">
    <source>
        <dbReference type="EMBL" id="ACL60337.1"/>
    </source>
</evidence>
<evidence type="ECO:0000256" key="6">
    <source>
        <dbReference type="HAMAP-Rule" id="MF_00267"/>
    </source>
</evidence>
<dbReference type="Pfam" id="PF03775">
    <property type="entry name" value="MinC_C"/>
    <property type="match status" value="1"/>
</dbReference>
<dbReference type="InterPro" id="IPR005526">
    <property type="entry name" value="Septum_form_inhib_MinC_C"/>
</dbReference>
<dbReference type="KEGG" id="mno:Mnod_5493"/>
<dbReference type="PANTHER" id="PTHR34108">
    <property type="entry name" value="SEPTUM SITE-DETERMINING PROTEIN MINC"/>
    <property type="match status" value="1"/>
</dbReference>
<comment type="function">
    <text evidence="5 6">Cell division inhibitor that blocks the formation of polar Z ring septums. Rapidly oscillates between the poles of the cell to destabilize FtsZ filaments that have formed before they mature into polar Z rings. Prevents FtsZ polymerization.</text>
</comment>
<comment type="subunit">
    <text evidence="6">Interacts with MinD and FtsZ.</text>
</comment>
<evidence type="ECO:0000256" key="4">
    <source>
        <dbReference type="ARBA" id="ARBA00023306"/>
    </source>
</evidence>
<proteinExistence type="inferred from homology"/>